<gene>
    <name evidence="3" type="ORF">HF521_003114</name>
</gene>
<evidence type="ECO:0000313" key="4">
    <source>
        <dbReference type="Proteomes" id="UP000606274"/>
    </source>
</evidence>
<keyword evidence="2" id="KW-1133">Transmembrane helix</keyword>
<dbReference type="PANTHER" id="PTHR14636">
    <property type="entry name" value="TPA-INDUCED TRANSMEMBRANE PROTEIN"/>
    <property type="match status" value="1"/>
</dbReference>
<proteinExistence type="predicted"/>
<sequence length="245" mass="28007">MEIELNDFKQSNNNDEDERRVDSSPGNGSCPNTQNATEGVPLLYNLQDGGQNGAHVIVPDMPDNPLAENTPVGTLSRLKKELQEEACWKVRVWMLILIILILIILVIFFSVYFCSVYQEDVDDKYNVADFVVPLFFRGHFTLLNKNLTLDTQSQSILKQKLTHIYNSSYALGRYFSLATVNALRDSSSPVEYELKFMMPEEHKLLKEFTLSKEMVYNVLLQQIYDQDINEPLRIVPTSLTMEVGS</sequence>
<feature type="compositionally biased region" description="Polar residues" evidence="1">
    <location>
        <begin position="24"/>
        <end position="34"/>
    </location>
</feature>
<dbReference type="EMBL" id="JABFDY010000012">
    <property type="protein sequence ID" value="KAF7700156.1"/>
    <property type="molecule type" value="Genomic_DNA"/>
</dbReference>
<dbReference type="AlphaFoldDB" id="A0A8T0B727"/>
<dbReference type="InterPro" id="IPR033223">
    <property type="entry name" value="TTMP"/>
</dbReference>
<dbReference type="PANTHER" id="PTHR14636:SF1">
    <property type="entry name" value="TPA-INDUCED TRANSMEMBRANE PROTEIN"/>
    <property type="match status" value="1"/>
</dbReference>
<dbReference type="OrthoDB" id="8879801at2759"/>
<evidence type="ECO:0000313" key="3">
    <source>
        <dbReference type="EMBL" id="KAF7700156.1"/>
    </source>
</evidence>
<feature type="region of interest" description="Disordered" evidence="1">
    <location>
        <begin position="1"/>
        <end position="34"/>
    </location>
</feature>
<evidence type="ECO:0008006" key="5">
    <source>
        <dbReference type="Google" id="ProtNLM"/>
    </source>
</evidence>
<evidence type="ECO:0000256" key="2">
    <source>
        <dbReference type="SAM" id="Phobius"/>
    </source>
</evidence>
<name>A0A8T0B727_SILME</name>
<dbReference type="Proteomes" id="UP000606274">
    <property type="component" value="Unassembled WGS sequence"/>
</dbReference>
<accession>A0A8T0B727</accession>
<evidence type="ECO:0000256" key="1">
    <source>
        <dbReference type="SAM" id="MobiDB-lite"/>
    </source>
</evidence>
<comment type="caution">
    <text evidence="3">The sequence shown here is derived from an EMBL/GenBank/DDBJ whole genome shotgun (WGS) entry which is preliminary data.</text>
</comment>
<keyword evidence="2" id="KW-0812">Transmembrane</keyword>
<reference evidence="3" key="1">
    <citation type="submission" date="2020-08" db="EMBL/GenBank/DDBJ databases">
        <title>Chromosome-level assembly of Southern catfish (Silurus meridionalis) provides insights into visual adaptation to the nocturnal and benthic lifestyles.</title>
        <authorList>
            <person name="Zhang Y."/>
            <person name="Wang D."/>
            <person name="Peng Z."/>
        </authorList>
    </citation>
    <scope>NUCLEOTIDE SEQUENCE</scope>
    <source>
        <strain evidence="3">SWU-2019-XX</strain>
        <tissue evidence="3">Muscle</tissue>
    </source>
</reference>
<organism evidence="3 4">
    <name type="scientific">Silurus meridionalis</name>
    <name type="common">Southern catfish</name>
    <name type="synonym">Silurus soldatovi meridionalis</name>
    <dbReference type="NCBI Taxonomy" id="175797"/>
    <lineage>
        <taxon>Eukaryota</taxon>
        <taxon>Metazoa</taxon>
        <taxon>Chordata</taxon>
        <taxon>Craniata</taxon>
        <taxon>Vertebrata</taxon>
        <taxon>Euteleostomi</taxon>
        <taxon>Actinopterygii</taxon>
        <taxon>Neopterygii</taxon>
        <taxon>Teleostei</taxon>
        <taxon>Ostariophysi</taxon>
        <taxon>Siluriformes</taxon>
        <taxon>Siluridae</taxon>
        <taxon>Silurus</taxon>
    </lineage>
</organism>
<keyword evidence="4" id="KW-1185">Reference proteome</keyword>
<keyword evidence="2" id="KW-0472">Membrane</keyword>
<protein>
    <recommendedName>
        <fullName evidence="5">SEA domain-containing protein</fullName>
    </recommendedName>
</protein>
<feature type="transmembrane region" description="Helical" evidence="2">
    <location>
        <begin position="92"/>
        <end position="113"/>
    </location>
</feature>